<dbReference type="Gene3D" id="3.30.2010.30">
    <property type="match status" value="1"/>
</dbReference>
<dbReference type="GO" id="GO:0004177">
    <property type="term" value="F:aminopeptidase activity"/>
    <property type="evidence" value="ECO:0007669"/>
    <property type="project" value="TreeGrafter"/>
</dbReference>
<dbReference type="GO" id="GO:0004301">
    <property type="term" value="F:epoxide hydrolase activity"/>
    <property type="evidence" value="ECO:0007669"/>
    <property type="project" value="TreeGrafter"/>
</dbReference>
<dbReference type="PANTHER" id="PTHR45726">
    <property type="entry name" value="LEUKOTRIENE A-4 HYDROLASE"/>
    <property type="match status" value="1"/>
</dbReference>
<evidence type="ECO:0000313" key="3">
    <source>
        <dbReference type="Proteomes" id="UP000717996"/>
    </source>
</evidence>
<proteinExistence type="predicted"/>
<dbReference type="Gene3D" id="2.60.40.1730">
    <property type="entry name" value="tricorn interacting facor f3 domain"/>
    <property type="match status" value="1"/>
</dbReference>
<gene>
    <name evidence="2" type="ORF">G6F51_003336</name>
</gene>
<dbReference type="FunFam" id="2.60.40.1730:FF:000004">
    <property type="entry name" value="Leukotriene A(4) hydrolase"/>
    <property type="match status" value="1"/>
</dbReference>
<organism evidence="2 3">
    <name type="scientific">Rhizopus oryzae</name>
    <name type="common">Mucormycosis agent</name>
    <name type="synonym">Rhizopus arrhizus var. delemar</name>
    <dbReference type="NCBI Taxonomy" id="64495"/>
    <lineage>
        <taxon>Eukaryota</taxon>
        <taxon>Fungi</taxon>
        <taxon>Fungi incertae sedis</taxon>
        <taxon>Mucoromycota</taxon>
        <taxon>Mucoromycotina</taxon>
        <taxon>Mucoromycetes</taxon>
        <taxon>Mucorales</taxon>
        <taxon>Mucorineae</taxon>
        <taxon>Rhizopodaceae</taxon>
        <taxon>Rhizopus</taxon>
    </lineage>
</organism>
<dbReference type="Pfam" id="PF17900">
    <property type="entry name" value="Peptidase_M1_N"/>
    <property type="match status" value="1"/>
</dbReference>
<accession>A0A9P6YHV6</accession>
<sequence length="239" mass="26345">MATVIDPSSLSNLSEVLTKHVHLNWRISFEEKKIGGHVLLDMITLVPNVSKIVLDTSYLELKNVSLNGQALKYEVAERHLSLGSALTVYLNEPFAAENTAFQLKVEYSTTNKCTAVQYLEPEQTVGKKHPYLFSQCQAIHARAFAPLQDSPSVKLTYSASVTSPLPVVMSALLLSSDANEDGTKTYHFKQNTTIPSYLIAIAAGNLASREIGPRSTVWCEPEVVEQAAWEFEASKIECV</sequence>
<dbReference type="InterPro" id="IPR042097">
    <property type="entry name" value="Aminopeptidase_N-like_N_sf"/>
</dbReference>
<dbReference type="EMBL" id="JAANIT010000325">
    <property type="protein sequence ID" value="KAG1548973.1"/>
    <property type="molecule type" value="Genomic_DNA"/>
</dbReference>
<evidence type="ECO:0000313" key="2">
    <source>
        <dbReference type="EMBL" id="KAG1548973.1"/>
    </source>
</evidence>
<dbReference type="InterPro" id="IPR034015">
    <property type="entry name" value="M1_LTA4H"/>
</dbReference>
<dbReference type="AlphaFoldDB" id="A0A9P6YHV6"/>
<comment type="caution">
    <text evidence="2">The sequence shown here is derived from an EMBL/GenBank/DDBJ whole genome shotgun (WGS) entry which is preliminary data.</text>
</comment>
<evidence type="ECO:0000259" key="1">
    <source>
        <dbReference type="Pfam" id="PF17900"/>
    </source>
</evidence>
<dbReference type="SUPFAM" id="SSF63737">
    <property type="entry name" value="Leukotriene A4 hydrolase N-terminal domain"/>
    <property type="match status" value="1"/>
</dbReference>
<dbReference type="InterPro" id="IPR045357">
    <property type="entry name" value="Aminopeptidase_N-like_N"/>
</dbReference>
<protein>
    <recommendedName>
        <fullName evidence="1">Aminopeptidase N-like N-terminal domain-containing protein</fullName>
    </recommendedName>
</protein>
<reference evidence="2" key="1">
    <citation type="journal article" date="2020" name="Microb. Genom.">
        <title>Genetic diversity of clinical and environmental Mucorales isolates obtained from an investigation of mucormycosis cases among solid organ transplant recipients.</title>
        <authorList>
            <person name="Nguyen M.H."/>
            <person name="Kaul D."/>
            <person name="Muto C."/>
            <person name="Cheng S.J."/>
            <person name="Richter R.A."/>
            <person name="Bruno V.M."/>
            <person name="Liu G."/>
            <person name="Beyhan S."/>
            <person name="Sundermann A.J."/>
            <person name="Mounaud S."/>
            <person name="Pasculle A.W."/>
            <person name="Nierman W.C."/>
            <person name="Driscoll E."/>
            <person name="Cumbie R."/>
            <person name="Clancy C.J."/>
            <person name="Dupont C.L."/>
        </authorList>
    </citation>
    <scope>NUCLEOTIDE SEQUENCE</scope>
    <source>
        <strain evidence="2">GL16</strain>
    </source>
</reference>
<dbReference type="GO" id="GO:0005829">
    <property type="term" value="C:cytosol"/>
    <property type="evidence" value="ECO:0007669"/>
    <property type="project" value="TreeGrafter"/>
</dbReference>
<name>A0A9P6YHV6_RHIOR</name>
<dbReference type="PANTHER" id="PTHR45726:SF3">
    <property type="entry name" value="LEUKOTRIENE A-4 HYDROLASE"/>
    <property type="match status" value="1"/>
</dbReference>
<dbReference type="OrthoDB" id="79562at2759"/>
<dbReference type="Proteomes" id="UP000717996">
    <property type="component" value="Unassembled WGS sequence"/>
</dbReference>
<feature type="domain" description="Aminopeptidase N-like N-terminal" evidence="1">
    <location>
        <begin position="19"/>
        <end position="198"/>
    </location>
</feature>